<dbReference type="AlphaFoldDB" id="A0A921U100"/>
<name>A0A921U100_SORBI</name>
<protein>
    <submittedName>
        <fullName evidence="2">Uncharacterized protein</fullName>
    </submittedName>
</protein>
<proteinExistence type="predicted"/>
<gene>
    <name evidence="2" type="ORF">BDA96_10G172100</name>
</gene>
<reference evidence="2" key="1">
    <citation type="journal article" date="2019" name="BMC Genomics">
        <title>A new reference genome for Sorghum bicolor reveals high levels of sequence similarity between sweet and grain genotypes: implications for the genetics of sugar metabolism.</title>
        <authorList>
            <person name="Cooper E.A."/>
            <person name="Brenton Z.W."/>
            <person name="Flinn B.S."/>
            <person name="Jenkins J."/>
            <person name="Shu S."/>
            <person name="Flowers D."/>
            <person name="Luo F."/>
            <person name="Wang Y."/>
            <person name="Xia P."/>
            <person name="Barry K."/>
            <person name="Daum C."/>
            <person name="Lipzen A."/>
            <person name="Yoshinaga Y."/>
            <person name="Schmutz J."/>
            <person name="Saski C."/>
            <person name="Vermerris W."/>
            <person name="Kresovich S."/>
        </authorList>
    </citation>
    <scope>NUCLEOTIDE SEQUENCE</scope>
</reference>
<organism evidence="2 3">
    <name type="scientific">Sorghum bicolor</name>
    <name type="common">Sorghum</name>
    <name type="synonym">Sorghum vulgare</name>
    <dbReference type="NCBI Taxonomy" id="4558"/>
    <lineage>
        <taxon>Eukaryota</taxon>
        <taxon>Viridiplantae</taxon>
        <taxon>Streptophyta</taxon>
        <taxon>Embryophyta</taxon>
        <taxon>Tracheophyta</taxon>
        <taxon>Spermatophyta</taxon>
        <taxon>Magnoliopsida</taxon>
        <taxon>Liliopsida</taxon>
        <taxon>Poales</taxon>
        <taxon>Poaceae</taxon>
        <taxon>PACMAD clade</taxon>
        <taxon>Panicoideae</taxon>
        <taxon>Andropogonodae</taxon>
        <taxon>Andropogoneae</taxon>
        <taxon>Sorghinae</taxon>
        <taxon>Sorghum</taxon>
    </lineage>
</organism>
<accession>A0A921U100</accession>
<feature type="region of interest" description="Disordered" evidence="1">
    <location>
        <begin position="1"/>
        <end position="20"/>
    </location>
</feature>
<evidence type="ECO:0000313" key="2">
    <source>
        <dbReference type="EMBL" id="KAG0514224.1"/>
    </source>
</evidence>
<dbReference type="EMBL" id="CM027689">
    <property type="protein sequence ID" value="KAG0514224.1"/>
    <property type="molecule type" value="Genomic_DNA"/>
</dbReference>
<sequence>MGAPRVGRVTGSVTRIGPEDEDAAPAVVELSLSGGSGGSKAAAVRAKRRARARQLSELSVPAAAFDFSISKSGSLRDWLRQGGPIFSSGSYVTPRFGT</sequence>
<dbReference type="Proteomes" id="UP000807115">
    <property type="component" value="Chromosome 10"/>
</dbReference>
<comment type="caution">
    <text evidence="2">The sequence shown here is derived from an EMBL/GenBank/DDBJ whole genome shotgun (WGS) entry which is preliminary data.</text>
</comment>
<reference evidence="2" key="2">
    <citation type="submission" date="2020-10" db="EMBL/GenBank/DDBJ databases">
        <authorList>
            <person name="Cooper E.A."/>
            <person name="Brenton Z.W."/>
            <person name="Flinn B.S."/>
            <person name="Jenkins J."/>
            <person name="Shu S."/>
            <person name="Flowers D."/>
            <person name="Luo F."/>
            <person name="Wang Y."/>
            <person name="Xia P."/>
            <person name="Barry K."/>
            <person name="Daum C."/>
            <person name="Lipzen A."/>
            <person name="Yoshinaga Y."/>
            <person name="Schmutz J."/>
            <person name="Saski C."/>
            <person name="Vermerris W."/>
            <person name="Kresovich S."/>
        </authorList>
    </citation>
    <scope>NUCLEOTIDE SEQUENCE</scope>
</reference>
<evidence type="ECO:0000313" key="3">
    <source>
        <dbReference type="Proteomes" id="UP000807115"/>
    </source>
</evidence>
<evidence type="ECO:0000256" key="1">
    <source>
        <dbReference type="SAM" id="MobiDB-lite"/>
    </source>
</evidence>